<dbReference type="AlphaFoldDB" id="A0A5C3QZX6"/>
<organism evidence="3 4">
    <name type="scientific">Pterulicium gracile</name>
    <dbReference type="NCBI Taxonomy" id="1884261"/>
    <lineage>
        <taxon>Eukaryota</taxon>
        <taxon>Fungi</taxon>
        <taxon>Dikarya</taxon>
        <taxon>Basidiomycota</taxon>
        <taxon>Agaricomycotina</taxon>
        <taxon>Agaricomycetes</taxon>
        <taxon>Agaricomycetidae</taxon>
        <taxon>Agaricales</taxon>
        <taxon>Pleurotineae</taxon>
        <taxon>Pterulaceae</taxon>
        <taxon>Pterulicium</taxon>
    </lineage>
</organism>
<evidence type="ECO:0000313" key="3">
    <source>
        <dbReference type="EMBL" id="TFL07586.1"/>
    </source>
</evidence>
<evidence type="ECO:0000313" key="4">
    <source>
        <dbReference type="Proteomes" id="UP000305067"/>
    </source>
</evidence>
<reference evidence="3 4" key="1">
    <citation type="journal article" date="2019" name="Nat. Ecol. Evol.">
        <title>Megaphylogeny resolves global patterns of mushroom evolution.</title>
        <authorList>
            <person name="Varga T."/>
            <person name="Krizsan K."/>
            <person name="Foldi C."/>
            <person name="Dima B."/>
            <person name="Sanchez-Garcia M."/>
            <person name="Sanchez-Ramirez S."/>
            <person name="Szollosi G.J."/>
            <person name="Szarkandi J.G."/>
            <person name="Papp V."/>
            <person name="Albert L."/>
            <person name="Andreopoulos W."/>
            <person name="Angelini C."/>
            <person name="Antonin V."/>
            <person name="Barry K.W."/>
            <person name="Bougher N.L."/>
            <person name="Buchanan P."/>
            <person name="Buyck B."/>
            <person name="Bense V."/>
            <person name="Catcheside P."/>
            <person name="Chovatia M."/>
            <person name="Cooper J."/>
            <person name="Damon W."/>
            <person name="Desjardin D."/>
            <person name="Finy P."/>
            <person name="Geml J."/>
            <person name="Haridas S."/>
            <person name="Hughes K."/>
            <person name="Justo A."/>
            <person name="Karasinski D."/>
            <person name="Kautmanova I."/>
            <person name="Kiss B."/>
            <person name="Kocsube S."/>
            <person name="Kotiranta H."/>
            <person name="LaButti K.M."/>
            <person name="Lechner B.E."/>
            <person name="Liimatainen K."/>
            <person name="Lipzen A."/>
            <person name="Lukacs Z."/>
            <person name="Mihaltcheva S."/>
            <person name="Morgado L.N."/>
            <person name="Niskanen T."/>
            <person name="Noordeloos M.E."/>
            <person name="Ohm R.A."/>
            <person name="Ortiz-Santana B."/>
            <person name="Ovrebo C."/>
            <person name="Racz N."/>
            <person name="Riley R."/>
            <person name="Savchenko A."/>
            <person name="Shiryaev A."/>
            <person name="Soop K."/>
            <person name="Spirin V."/>
            <person name="Szebenyi C."/>
            <person name="Tomsovsky M."/>
            <person name="Tulloss R.E."/>
            <person name="Uehling J."/>
            <person name="Grigoriev I.V."/>
            <person name="Vagvolgyi C."/>
            <person name="Papp T."/>
            <person name="Martin F.M."/>
            <person name="Miettinen O."/>
            <person name="Hibbett D.S."/>
            <person name="Nagy L.G."/>
        </authorList>
    </citation>
    <scope>NUCLEOTIDE SEQUENCE [LARGE SCALE GENOMIC DNA]</scope>
    <source>
        <strain evidence="3 4">CBS 309.79</strain>
    </source>
</reference>
<gene>
    <name evidence="3" type="ORF">BDV98DRAFT_558107</name>
</gene>
<feature type="coiled-coil region" evidence="1">
    <location>
        <begin position="116"/>
        <end position="157"/>
    </location>
</feature>
<proteinExistence type="predicted"/>
<feature type="compositionally biased region" description="Pro residues" evidence="2">
    <location>
        <begin position="1"/>
        <end position="12"/>
    </location>
</feature>
<feature type="region of interest" description="Disordered" evidence="2">
    <location>
        <begin position="166"/>
        <end position="200"/>
    </location>
</feature>
<protein>
    <submittedName>
        <fullName evidence="3">Uncharacterized protein</fullName>
    </submittedName>
</protein>
<sequence>MVHNLPSPPATPAFPSEPDYPSHPGRPSLAQLEQRIASLEESNAKLLQAFARYTVDNVTSTTLPPLTPTSPTSSSTFLTSAHAQKATDQRCFLLSQRVQALQSQLTQCVDACSSALETERDMRSDLERDNERLSDEIRVLREERDSLGRQLKRFDRMATARNLGSYGSDVEELRPRAERPYDPHHIPPLKEEADRPPKPPLDADTLDDAVVTSAARLARLRLSTLSDASTVVDDEITVSKRPSTRNSWYIMADKARSMLSVRVDSQRTPSNACFAERTAVI</sequence>
<evidence type="ECO:0000256" key="2">
    <source>
        <dbReference type="SAM" id="MobiDB-lite"/>
    </source>
</evidence>
<dbReference type="Proteomes" id="UP000305067">
    <property type="component" value="Unassembled WGS sequence"/>
</dbReference>
<evidence type="ECO:0000256" key="1">
    <source>
        <dbReference type="SAM" id="Coils"/>
    </source>
</evidence>
<feature type="region of interest" description="Disordered" evidence="2">
    <location>
        <begin position="1"/>
        <end position="28"/>
    </location>
</feature>
<dbReference type="EMBL" id="ML178814">
    <property type="protein sequence ID" value="TFL07586.1"/>
    <property type="molecule type" value="Genomic_DNA"/>
</dbReference>
<feature type="region of interest" description="Disordered" evidence="2">
    <location>
        <begin position="59"/>
        <end position="78"/>
    </location>
</feature>
<name>A0A5C3QZX6_9AGAR</name>
<keyword evidence="4" id="KW-1185">Reference proteome</keyword>
<dbReference type="OrthoDB" id="2895477at2759"/>
<keyword evidence="1" id="KW-0175">Coiled coil</keyword>
<feature type="compositionally biased region" description="Basic and acidic residues" evidence="2">
    <location>
        <begin position="171"/>
        <end position="197"/>
    </location>
</feature>
<accession>A0A5C3QZX6</accession>